<evidence type="ECO:0000256" key="1">
    <source>
        <dbReference type="ARBA" id="ARBA00007523"/>
    </source>
</evidence>
<evidence type="ECO:0000256" key="2">
    <source>
        <dbReference type="ARBA" id="ARBA00022485"/>
    </source>
</evidence>
<dbReference type="PANTHER" id="PTHR11780:SF10">
    <property type="entry name" value="NADH DEHYDROGENASE [UBIQUINONE] FLAVOPROTEIN 1, MITOCHONDRIAL"/>
    <property type="match status" value="1"/>
</dbReference>
<proteinExistence type="inferred from homology"/>
<evidence type="ECO:0000256" key="4">
    <source>
        <dbReference type="ARBA" id="ARBA00023004"/>
    </source>
</evidence>
<evidence type="ECO:0000256" key="5">
    <source>
        <dbReference type="ARBA" id="ARBA00023014"/>
    </source>
</evidence>
<dbReference type="PANTHER" id="PTHR11780">
    <property type="entry name" value="NADH-UBIQUINONE OXIDOREDUCTASE FLAVOPROTEIN 1 NDUFV1"/>
    <property type="match status" value="1"/>
</dbReference>
<keyword evidence="2" id="KW-0004">4Fe-4S</keyword>
<accession>A0A6A6KXX2</accession>
<evidence type="ECO:0000259" key="6">
    <source>
        <dbReference type="Pfam" id="PF01512"/>
    </source>
</evidence>
<dbReference type="InterPro" id="IPR011538">
    <property type="entry name" value="Nuo51_FMN-bd"/>
</dbReference>
<dbReference type="InterPro" id="IPR037225">
    <property type="entry name" value="Nuo51_FMN-bd_sf"/>
</dbReference>
<dbReference type="AlphaFoldDB" id="A0A6A6KXX2"/>
<comment type="caution">
    <text evidence="7">The sequence shown here is derived from an EMBL/GenBank/DDBJ whole genome shotgun (WGS) entry which is preliminary data.</text>
</comment>
<keyword evidence="8" id="KW-1185">Reference proteome</keyword>
<keyword evidence="5" id="KW-0411">Iron-sulfur</keyword>
<dbReference type="GO" id="GO:0005739">
    <property type="term" value="C:mitochondrion"/>
    <property type="evidence" value="ECO:0007669"/>
    <property type="project" value="GOC"/>
</dbReference>
<dbReference type="Proteomes" id="UP000467840">
    <property type="component" value="Chromosome 13"/>
</dbReference>
<dbReference type="GO" id="GO:0006120">
    <property type="term" value="P:mitochondrial electron transport, NADH to ubiquinone"/>
    <property type="evidence" value="ECO:0007669"/>
    <property type="project" value="TreeGrafter"/>
</dbReference>
<dbReference type="SUPFAM" id="SSF142019">
    <property type="entry name" value="Nqo1 FMN-binding domain-like"/>
    <property type="match status" value="1"/>
</dbReference>
<comment type="similarity">
    <text evidence="1">Belongs to the complex I 51 kDa subunit family.</text>
</comment>
<evidence type="ECO:0000256" key="3">
    <source>
        <dbReference type="ARBA" id="ARBA00022723"/>
    </source>
</evidence>
<organism evidence="7 8">
    <name type="scientific">Hevea brasiliensis</name>
    <name type="common">Para rubber tree</name>
    <name type="synonym">Siphonia brasiliensis</name>
    <dbReference type="NCBI Taxonomy" id="3981"/>
    <lineage>
        <taxon>Eukaryota</taxon>
        <taxon>Viridiplantae</taxon>
        <taxon>Streptophyta</taxon>
        <taxon>Embryophyta</taxon>
        <taxon>Tracheophyta</taxon>
        <taxon>Spermatophyta</taxon>
        <taxon>Magnoliopsida</taxon>
        <taxon>eudicotyledons</taxon>
        <taxon>Gunneridae</taxon>
        <taxon>Pentapetalae</taxon>
        <taxon>rosids</taxon>
        <taxon>fabids</taxon>
        <taxon>Malpighiales</taxon>
        <taxon>Euphorbiaceae</taxon>
        <taxon>Crotonoideae</taxon>
        <taxon>Micrandreae</taxon>
        <taxon>Hevea</taxon>
    </lineage>
</organism>
<sequence length="243" mass="26931">MKRGDWYKIMDLVLKGVDWIINEVKKSSLQGCGGAGFASGLKWSFMPKVSDGRPSYLVVNSDESELGTCKDREIMRHDPHKLLEGCLIVGVGMRASAAYIYIRGEYVNERKDLERARKEAYGAGLLGKNACGSGYDFDVHIHYGADAYICGEETAILESLEGKQGKPRLKPPFPANAGLYGYRTTVTNVETMAVVILLQARELWAVHSLQGGDMMALDDHGKVEGWEFKLGRDRYASRGDKTN</sequence>
<dbReference type="GO" id="GO:0046872">
    <property type="term" value="F:metal ion binding"/>
    <property type="evidence" value="ECO:0007669"/>
    <property type="project" value="UniProtKB-KW"/>
</dbReference>
<keyword evidence="3" id="KW-0479">Metal-binding</keyword>
<gene>
    <name evidence="7" type="ORF">GH714_029443</name>
</gene>
<evidence type="ECO:0000313" key="7">
    <source>
        <dbReference type="EMBL" id="KAF2292863.1"/>
    </source>
</evidence>
<dbReference type="InterPro" id="IPR050837">
    <property type="entry name" value="ComplexI_51kDa_subunit"/>
</dbReference>
<dbReference type="FunFam" id="3.40.50.11540:FF:000001">
    <property type="entry name" value="NADH dehydrogenase [ubiquinone] flavoprotein 1, mitochondrial"/>
    <property type="match status" value="1"/>
</dbReference>
<dbReference type="GO" id="GO:0051539">
    <property type="term" value="F:4 iron, 4 sulfur cluster binding"/>
    <property type="evidence" value="ECO:0007669"/>
    <property type="project" value="UniProtKB-KW"/>
</dbReference>
<evidence type="ECO:0000313" key="8">
    <source>
        <dbReference type="Proteomes" id="UP000467840"/>
    </source>
</evidence>
<feature type="domain" description="NADH-ubiquinone oxidoreductase 51kDa subunit FMN-binding" evidence="6">
    <location>
        <begin position="24"/>
        <end position="195"/>
    </location>
</feature>
<reference evidence="7 8" key="1">
    <citation type="journal article" date="2020" name="Mol. Plant">
        <title>The Chromosome-Based Rubber Tree Genome Provides New Insights into Spurge Genome Evolution and Rubber Biosynthesis.</title>
        <authorList>
            <person name="Liu J."/>
            <person name="Shi C."/>
            <person name="Shi C.C."/>
            <person name="Li W."/>
            <person name="Zhang Q.J."/>
            <person name="Zhang Y."/>
            <person name="Li K."/>
            <person name="Lu H.F."/>
            <person name="Shi C."/>
            <person name="Zhu S.T."/>
            <person name="Xiao Z.Y."/>
            <person name="Nan H."/>
            <person name="Yue Y."/>
            <person name="Zhu X.G."/>
            <person name="Wu Y."/>
            <person name="Hong X.N."/>
            <person name="Fan G.Y."/>
            <person name="Tong Y."/>
            <person name="Zhang D."/>
            <person name="Mao C.L."/>
            <person name="Liu Y.L."/>
            <person name="Hao S.J."/>
            <person name="Liu W.Q."/>
            <person name="Lv M.Q."/>
            <person name="Zhang H.B."/>
            <person name="Liu Y."/>
            <person name="Hu-Tang G.R."/>
            <person name="Wang J.P."/>
            <person name="Wang J.H."/>
            <person name="Sun Y.H."/>
            <person name="Ni S.B."/>
            <person name="Chen W.B."/>
            <person name="Zhang X.C."/>
            <person name="Jiao Y.N."/>
            <person name="Eichler E.E."/>
            <person name="Li G.H."/>
            <person name="Liu X."/>
            <person name="Gao L.Z."/>
        </authorList>
    </citation>
    <scope>NUCLEOTIDE SEQUENCE [LARGE SCALE GENOMIC DNA]</scope>
    <source>
        <strain evidence="8">cv. GT1</strain>
        <tissue evidence="7">Leaf</tissue>
    </source>
</reference>
<protein>
    <recommendedName>
        <fullName evidence="6">NADH-ubiquinone oxidoreductase 51kDa subunit FMN-binding domain-containing protein</fullName>
    </recommendedName>
</protein>
<dbReference type="Pfam" id="PF01512">
    <property type="entry name" value="Complex1_51K"/>
    <property type="match status" value="1"/>
</dbReference>
<dbReference type="Gene3D" id="3.40.50.11540">
    <property type="entry name" value="NADH-ubiquinone oxidoreductase 51kDa subunit"/>
    <property type="match status" value="1"/>
</dbReference>
<keyword evidence="4" id="KW-0408">Iron</keyword>
<dbReference type="EMBL" id="JAAGAX010000014">
    <property type="protein sequence ID" value="KAF2292863.1"/>
    <property type="molecule type" value="Genomic_DNA"/>
</dbReference>
<name>A0A6A6KXX2_HEVBR</name>